<dbReference type="Proteomes" id="UP000004959">
    <property type="component" value="Chromosome"/>
</dbReference>
<dbReference type="STRING" id="336988.NT96_03865"/>
<evidence type="ECO:0000313" key="2">
    <source>
        <dbReference type="EMBL" id="EHN58260.1"/>
    </source>
</evidence>
<gene>
    <name evidence="2" type="ORF">OKIT_0133</name>
</gene>
<dbReference type="RefSeq" id="WP_007744418.1">
    <property type="nucleotide sequence ID" value="NZ_CM001398.1"/>
</dbReference>
<dbReference type="PANTHER" id="PTHR31126">
    <property type="entry name" value="TYROSINE-PROTEIN PHOSPHATASE"/>
    <property type="match status" value="1"/>
</dbReference>
<dbReference type="InterPro" id="IPR029021">
    <property type="entry name" value="Prot-tyrosine_phosphatase-like"/>
</dbReference>
<dbReference type="eggNOG" id="COG2365">
    <property type="taxonomic scope" value="Bacteria"/>
</dbReference>
<dbReference type="Pfam" id="PF13350">
    <property type="entry name" value="Y_phosphatase3"/>
    <property type="match status" value="1"/>
</dbReference>
<protein>
    <submittedName>
        <fullName evidence="2">Protein tyrosine/serine phosphatase</fullName>
    </submittedName>
</protein>
<evidence type="ECO:0000256" key="1">
    <source>
        <dbReference type="ARBA" id="ARBA00009580"/>
    </source>
</evidence>
<dbReference type="EMBL" id="AFVZ01000001">
    <property type="protein sequence ID" value="EHN58260.1"/>
    <property type="molecule type" value="Genomic_DNA"/>
</dbReference>
<keyword evidence="3" id="KW-1185">Reference proteome</keyword>
<dbReference type="AlphaFoldDB" id="G9WET7"/>
<comment type="caution">
    <text evidence="2">The sequence shown here is derived from an EMBL/GenBank/DDBJ whole genome shotgun (WGS) entry which is preliminary data.</text>
</comment>
<dbReference type="GO" id="GO:0004721">
    <property type="term" value="F:phosphoprotein phosphatase activity"/>
    <property type="evidence" value="ECO:0007669"/>
    <property type="project" value="InterPro"/>
</dbReference>
<dbReference type="InterPro" id="IPR026893">
    <property type="entry name" value="Tyr/Ser_Pase_IphP-type"/>
</dbReference>
<reference evidence="2 3" key="1">
    <citation type="journal article" date="2012" name="PLoS ONE">
        <title>Functional divergence in the genus oenococcus as predicted by genome sequencing of the newly-described species, Oenococcus kitaharae.</title>
        <authorList>
            <person name="Borneman A.R."/>
            <person name="McCarthy J.M."/>
            <person name="Chambers P.J."/>
            <person name="Bartowsky E.J."/>
        </authorList>
    </citation>
    <scope>NUCLEOTIDE SEQUENCE [LARGE SCALE GENOMIC DNA]</scope>
    <source>
        <strain evidence="3">DSM17330</strain>
    </source>
</reference>
<proteinExistence type="inferred from homology"/>
<dbReference type="PROSITE" id="PS00383">
    <property type="entry name" value="TYR_PHOSPHATASE_1"/>
    <property type="match status" value="1"/>
</dbReference>
<dbReference type="HOGENOM" id="CLU_057546_0_2_9"/>
<name>G9WET7_9LACO</name>
<dbReference type="PANTHER" id="PTHR31126:SF1">
    <property type="entry name" value="TYROSINE SPECIFIC PROTEIN PHOSPHATASES DOMAIN-CONTAINING PROTEIN"/>
    <property type="match status" value="1"/>
</dbReference>
<dbReference type="SUPFAM" id="SSF52799">
    <property type="entry name" value="(Phosphotyrosine protein) phosphatases II"/>
    <property type="match status" value="1"/>
</dbReference>
<dbReference type="PATRIC" id="fig|1045004.4.peg.136"/>
<evidence type="ECO:0000313" key="3">
    <source>
        <dbReference type="Proteomes" id="UP000004959"/>
    </source>
</evidence>
<dbReference type="OrthoDB" id="1188001at2"/>
<organism evidence="2 3">
    <name type="scientific">Oenococcus kitaharae DSM 17330</name>
    <dbReference type="NCBI Taxonomy" id="1045004"/>
    <lineage>
        <taxon>Bacteria</taxon>
        <taxon>Bacillati</taxon>
        <taxon>Bacillota</taxon>
        <taxon>Bacilli</taxon>
        <taxon>Lactobacillales</taxon>
        <taxon>Lactobacillaceae</taxon>
        <taxon>Oenococcus</taxon>
    </lineage>
</organism>
<dbReference type="InterPro" id="IPR016130">
    <property type="entry name" value="Tyr_Pase_AS"/>
</dbReference>
<sequence>MFEKRILNIKGGRNFRDLGGYSTIDNRQVRWGRLFRGAKMADFSARDLKVLKHHKIARVIDFRSLDERLNDPDAYSDSIEEIELPLLNEDTTNSTADANDFRHEPHEFGFAYERMMATYRNMVVDEFSQQTLQVFFRYLLDGSQGALLFHCTKGKDRTGLASALFLSAVGVDKETVFRDYALSDQFNQPENEAHLTKMIQQGASDADIDNAKHFIMTDPDYLANAFAAMSEVAGSPQAYLTQIIGLDQDSLAELKQRYLR</sequence>
<dbReference type="Gene3D" id="3.90.190.10">
    <property type="entry name" value="Protein tyrosine phosphatase superfamily"/>
    <property type="match status" value="1"/>
</dbReference>
<accession>G9WET7</accession>
<comment type="similarity">
    <text evidence="1">Belongs to the protein-tyrosine phosphatase family.</text>
</comment>